<dbReference type="SUPFAM" id="SSF51695">
    <property type="entry name" value="PLC-like phosphodiesterases"/>
    <property type="match status" value="1"/>
</dbReference>
<keyword evidence="3" id="KW-1185">Reference proteome</keyword>
<dbReference type="EMBL" id="JBHUOX010000019">
    <property type="protein sequence ID" value="MFD3002746.1"/>
    <property type="molecule type" value="Genomic_DNA"/>
</dbReference>
<evidence type="ECO:0000313" key="2">
    <source>
        <dbReference type="EMBL" id="MFD3002746.1"/>
    </source>
</evidence>
<sequence>MAFMLCSFISHAQQQQKQKLDVQGHRGARGLMPENTIPAMKKAIDLGVTTLELDVVISKDRLPVVSHEPYFSAVISLTPEGKTIPASEEKNHNLYELNYSDIRKFDVGSKAHPDFPGQKKVATYKPLLSELIDSVESYVAGRSLPAPRYNIEFKSSPDLDEVFQPVPQEFVKLVMQVVREKGIENRVITQSFDPRILEEIHKQYPAMPTAYLVSNTKGLKENLQRLSFLPDVYSPYHMLVDKETVAACHAKGLKIIPWTVNDKARIDELVKMGVDGIITDYPDLFDEAVR</sequence>
<dbReference type="InterPro" id="IPR030395">
    <property type="entry name" value="GP_PDE_dom"/>
</dbReference>
<gene>
    <name evidence="2" type="ORF">ACFS7Z_20410</name>
</gene>
<dbReference type="Gene3D" id="3.20.20.190">
    <property type="entry name" value="Phosphatidylinositol (PI) phosphodiesterase"/>
    <property type="match status" value="1"/>
</dbReference>
<dbReference type="PROSITE" id="PS51704">
    <property type="entry name" value="GP_PDE"/>
    <property type="match status" value="1"/>
</dbReference>
<dbReference type="PANTHER" id="PTHR46211:SF14">
    <property type="entry name" value="GLYCEROPHOSPHODIESTER PHOSPHODIESTERASE"/>
    <property type="match status" value="1"/>
</dbReference>
<dbReference type="Proteomes" id="UP001597641">
    <property type="component" value="Unassembled WGS sequence"/>
</dbReference>
<dbReference type="PANTHER" id="PTHR46211">
    <property type="entry name" value="GLYCEROPHOSPHORYL DIESTER PHOSPHODIESTERASE"/>
    <property type="match status" value="1"/>
</dbReference>
<accession>A0ABW6BYV8</accession>
<dbReference type="InterPro" id="IPR017946">
    <property type="entry name" value="PLC-like_Pdiesterase_TIM-brl"/>
</dbReference>
<proteinExistence type="predicted"/>
<dbReference type="Pfam" id="PF03009">
    <property type="entry name" value="GDPD"/>
    <property type="match status" value="1"/>
</dbReference>
<reference evidence="3" key="1">
    <citation type="journal article" date="2019" name="Int. J. Syst. Evol. Microbiol.">
        <title>The Global Catalogue of Microorganisms (GCM) 10K type strain sequencing project: providing services to taxonomists for standard genome sequencing and annotation.</title>
        <authorList>
            <consortium name="The Broad Institute Genomics Platform"/>
            <consortium name="The Broad Institute Genome Sequencing Center for Infectious Disease"/>
            <person name="Wu L."/>
            <person name="Ma J."/>
        </authorList>
    </citation>
    <scope>NUCLEOTIDE SEQUENCE [LARGE SCALE GENOMIC DNA]</scope>
    <source>
        <strain evidence="3">KCTC 23984</strain>
    </source>
</reference>
<organism evidence="2 3">
    <name type="scientific">Pontibacter toksunensis</name>
    <dbReference type="NCBI Taxonomy" id="1332631"/>
    <lineage>
        <taxon>Bacteria</taxon>
        <taxon>Pseudomonadati</taxon>
        <taxon>Bacteroidota</taxon>
        <taxon>Cytophagia</taxon>
        <taxon>Cytophagales</taxon>
        <taxon>Hymenobacteraceae</taxon>
        <taxon>Pontibacter</taxon>
    </lineage>
</organism>
<name>A0ABW6BYV8_9BACT</name>
<dbReference type="CDD" id="cd08567">
    <property type="entry name" value="GDPD_SpGDE_like"/>
    <property type="match status" value="1"/>
</dbReference>
<feature type="domain" description="GP-PDE" evidence="1">
    <location>
        <begin position="20"/>
        <end position="289"/>
    </location>
</feature>
<protein>
    <submittedName>
        <fullName evidence="2">Glycerophosphodiester phosphodiesterase</fullName>
    </submittedName>
</protein>
<evidence type="ECO:0000259" key="1">
    <source>
        <dbReference type="PROSITE" id="PS51704"/>
    </source>
</evidence>
<evidence type="ECO:0000313" key="3">
    <source>
        <dbReference type="Proteomes" id="UP001597641"/>
    </source>
</evidence>
<comment type="caution">
    <text evidence="2">The sequence shown here is derived from an EMBL/GenBank/DDBJ whole genome shotgun (WGS) entry which is preliminary data.</text>
</comment>